<keyword evidence="3" id="KW-1185">Reference proteome</keyword>
<protein>
    <submittedName>
        <fullName evidence="2">Uncharacterized protein</fullName>
    </submittedName>
</protein>
<accession>A0A316YG94</accession>
<dbReference type="GeneID" id="37044205"/>
<feature type="region of interest" description="Disordered" evidence="1">
    <location>
        <begin position="506"/>
        <end position="555"/>
    </location>
</feature>
<name>A0A316YG94_9BASI</name>
<sequence length="555" mass="62352">MQGRKRTRDDPSSYPEKHNHERGRDESKRKRKKKKGEAPRAEATAPVEGGEEACRPAAKTSLSSLPVELIHEIHLYAKNPALTIVNRGFHAIFASCPPRYRAKYLLACWHEDYCYGFEPYPVRDPAPPHMPREQTDKRPRPELRWNSRFLPVLPTADFPHPLARSFQRSADHFVLDYCMRFPICDVRVLDAAEDLIRHRDEFGNIRLTTGLWRRRQDQRLYSFDQLASIGAVEEERPGTGQRLIWTIPDHLSCNELPKRLFQGLALPTTGPTDDTSALSMLDPMLVRHLKAFGPGPYPPPSKLMLLLSLFAQHVSTTAESTLSTLQLVNSFEGLPLVKAVFAQSLFLTNFLLALGAEPSRKSNLALYVAIRAGWIEGLRSMVERDEAKIESWKSALDAIHLWFLEKEGFGGQRRVCNDDEPVEACTTQTSNAIPDESRATSNMGTSTSASSNSNKKRRRLLDRARLEEKMIFEAVRYEKWDVANWIQGKGIVPDIVTIRLVEAKLADGRGPPSASASAPSSTSRPRSKPSSMSVSLGRDDSKHTKPRPKTSASPS</sequence>
<dbReference type="EMBL" id="KZ819638">
    <property type="protein sequence ID" value="PWN88126.1"/>
    <property type="molecule type" value="Genomic_DNA"/>
</dbReference>
<feature type="compositionally biased region" description="Basic and acidic residues" evidence="1">
    <location>
        <begin position="7"/>
        <end position="28"/>
    </location>
</feature>
<organism evidence="2 3">
    <name type="scientific">Acaromyces ingoldii</name>
    <dbReference type="NCBI Taxonomy" id="215250"/>
    <lineage>
        <taxon>Eukaryota</taxon>
        <taxon>Fungi</taxon>
        <taxon>Dikarya</taxon>
        <taxon>Basidiomycota</taxon>
        <taxon>Ustilaginomycotina</taxon>
        <taxon>Exobasidiomycetes</taxon>
        <taxon>Exobasidiales</taxon>
        <taxon>Cryptobasidiaceae</taxon>
        <taxon>Acaromyces</taxon>
    </lineage>
</organism>
<evidence type="ECO:0000313" key="3">
    <source>
        <dbReference type="Proteomes" id="UP000245768"/>
    </source>
</evidence>
<feature type="region of interest" description="Disordered" evidence="1">
    <location>
        <begin position="1"/>
        <end position="55"/>
    </location>
</feature>
<dbReference type="OrthoDB" id="539213at2759"/>
<dbReference type="AlphaFoldDB" id="A0A316YG94"/>
<evidence type="ECO:0000256" key="1">
    <source>
        <dbReference type="SAM" id="MobiDB-lite"/>
    </source>
</evidence>
<reference evidence="2 3" key="1">
    <citation type="journal article" date="2018" name="Mol. Biol. Evol.">
        <title>Broad Genomic Sampling Reveals a Smut Pathogenic Ancestry of the Fungal Clade Ustilaginomycotina.</title>
        <authorList>
            <person name="Kijpornyongpan T."/>
            <person name="Mondo S.J."/>
            <person name="Barry K."/>
            <person name="Sandor L."/>
            <person name="Lee J."/>
            <person name="Lipzen A."/>
            <person name="Pangilinan J."/>
            <person name="LaButti K."/>
            <person name="Hainaut M."/>
            <person name="Henrissat B."/>
            <person name="Grigoriev I.V."/>
            <person name="Spatafora J.W."/>
            <person name="Aime M.C."/>
        </authorList>
    </citation>
    <scope>NUCLEOTIDE SEQUENCE [LARGE SCALE GENOMIC DNA]</scope>
    <source>
        <strain evidence="2 3">MCA 4198</strain>
    </source>
</reference>
<dbReference type="RefSeq" id="XP_025375324.1">
    <property type="nucleotide sequence ID" value="XM_025522289.1"/>
</dbReference>
<evidence type="ECO:0000313" key="2">
    <source>
        <dbReference type="EMBL" id="PWN88126.1"/>
    </source>
</evidence>
<feature type="compositionally biased region" description="Low complexity" evidence="1">
    <location>
        <begin position="509"/>
        <end position="535"/>
    </location>
</feature>
<feature type="compositionally biased region" description="Low complexity" evidence="1">
    <location>
        <begin position="440"/>
        <end position="453"/>
    </location>
</feature>
<dbReference type="InParanoid" id="A0A316YG94"/>
<dbReference type="Proteomes" id="UP000245768">
    <property type="component" value="Unassembled WGS sequence"/>
</dbReference>
<dbReference type="STRING" id="215250.A0A316YG94"/>
<feature type="region of interest" description="Disordered" evidence="1">
    <location>
        <begin position="426"/>
        <end position="457"/>
    </location>
</feature>
<proteinExistence type="predicted"/>
<gene>
    <name evidence="2" type="ORF">FA10DRAFT_268347</name>
</gene>